<sequence>MGIRLSRLMSRLFSKKEVRILMVGLDASGKTTILYKLKLGEVVTTIPTIGFNVETVDYKNISFTVWDVGGQDKIRPLWRHYYGNTQAIIFVVDSNDRERIDDARDELHKMLNEDELKDAIVLVYANKQDLPNSLGIDELTNRLKLQQLESRPWFIQATCATTGTGLYDGMDWLSYNLKHY</sequence>
<protein>
    <recommendedName>
        <fullName evidence="17">ADP-ribosylation factor</fullName>
    </recommendedName>
</protein>
<feature type="binding site" evidence="15">
    <location>
        <position position="48"/>
    </location>
    <ligand>
        <name>Mg(2+)</name>
        <dbReference type="ChEBI" id="CHEBI:18420"/>
    </ligand>
</feature>
<dbReference type="NCBIfam" id="TIGR00231">
    <property type="entry name" value="small_GTP"/>
    <property type="match status" value="1"/>
</dbReference>
<dbReference type="SMART" id="SM00178">
    <property type="entry name" value="SAR"/>
    <property type="match status" value="1"/>
</dbReference>
<dbReference type="GO" id="GO:0016192">
    <property type="term" value="P:vesicle-mediated transport"/>
    <property type="evidence" value="ECO:0007669"/>
    <property type="project" value="UniProtKB-UniRule"/>
</dbReference>
<evidence type="ECO:0000256" key="2">
    <source>
        <dbReference type="ARBA" id="ARBA00010290"/>
    </source>
</evidence>
<dbReference type="CDD" id="cd04150">
    <property type="entry name" value="Arf1_5_like"/>
    <property type="match status" value="1"/>
</dbReference>
<comment type="function">
    <text evidence="17">GTP-binding protein involved in protein trafficking; modulates vesicle budding and uncoating within the Golgi apparatus.</text>
</comment>
<evidence type="ECO:0000256" key="5">
    <source>
        <dbReference type="ARBA" id="ARBA00022741"/>
    </source>
</evidence>
<evidence type="ECO:0000256" key="14">
    <source>
        <dbReference type="PIRSR" id="PIRSR606689-1"/>
    </source>
</evidence>
<comment type="function">
    <text evidence="12">Small GTPase involved in protein trafficking between different compartments. Modulates vesicle budding and uncoating within the Golgi complex. In its GTP-bound form, triggers the recruitment of coatomer proteins to the Golgi membrane. The hydrolysis of ARF1-bound GTP, which is mediated by ARFGAPs proteins, is required for dissociation of coat proteins from Golgi membranes and vesicles. Regulates the transport of N-acylated AK2 to the parasitophorous vacuole membrane. May be involved in the activation of lipid kinase PIP5K.</text>
</comment>
<dbReference type="GO" id="GO:0015031">
    <property type="term" value="P:protein transport"/>
    <property type="evidence" value="ECO:0007669"/>
    <property type="project" value="UniProtKB-KW"/>
</dbReference>
<evidence type="ECO:0000256" key="4">
    <source>
        <dbReference type="ARBA" id="ARBA00022707"/>
    </source>
</evidence>
<dbReference type="SUPFAM" id="SSF52540">
    <property type="entry name" value="P-loop containing nucleoside triphosphate hydrolases"/>
    <property type="match status" value="1"/>
</dbReference>
<dbReference type="GO" id="GO:0000139">
    <property type="term" value="C:Golgi membrane"/>
    <property type="evidence" value="ECO:0007669"/>
    <property type="project" value="UniProtKB-SubCell"/>
</dbReference>
<dbReference type="SMART" id="SM00175">
    <property type="entry name" value="RAB"/>
    <property type="match status" value="1"/>
</dbReference>
<dbReference type="AlphaFoldDB" id="I7J9L2"/>
<dbReference type="GO" id="GO:0005525">
    <property type="term" value="F:GTP binding"/>
    <property type="evidence" value="ECO:0007669"/>
    <property type="project" value="UniProtKB-UniRule"/>
</dbReference>
<dbReference type="InterPro" id="IPR027417">
    <property type="entry name" value="P-loop_NTPase"/>
</dbReference>
<comment type="catalytic activity">
    <reaction evidence="11">
        <text>GTP + H2O = GDP + phosphate + H(+)</text>
        <dbReference type="Rhea" id="RHEA:19669"/>
        <dbReference type="ChEBI" id="CHEBI:15377"/>
        <dbReference type="ChEBI" id="CHEBI:15378"/>
        <dbReference type="ChEBI" id="CHEBI:37565"/>
        <dbReference type="ChEBI" id="CHEBI:43474"/>
        <dbReference type="ChEBI" id="CHEBI:58189"/>
        <dbReference type="EC" id="3.6.5.2"/>
    </reaction>
</comment>
<dbReference type="Gene3D" id="3.40.50.300">
    <property type="entry name" value="P-loop containing nucleotide triphosphate hydrolases"/>
    <property type="match status" value="1"/>
</dbReference>
<organism evidence="18 19">
    <name type="scientific">Babesia microti (strain RI)</name>
    <dbReference type="NCBI Taxonomy" id="1133968"/>
    <lineage>
        <taxon>Eukaryota</taxon>
        <taxon>Sar</taxon>
        <taxon>Alveolata</taxon>
        <taxon>Apicomplexa</taxon>
        <taxon>Aconoidasida</taxon>
        <taxon>Piroplasmida</taxon>
        <taxon>Babesiidae</taxon>
        <taxon>Babesia</taxon>
    </lineage>
</organism>
<dbReference type="GeneID" id="24426386"/>
<dbReference type="GO" id="GO:0046872">
    <property type="term" value="F:metal ion binding"/>
    <property type="evidence" value="ECO:0007669"/>
    <property type="project" value="UniProtKB-KW"/>
</dbReference>
<keyword evidence="6 17" id="KW-0931">ER-Golgi transport</keyword>
<dbReference type="PANTHER" id="PTHR11711">
    <property type="entry name" value="ADP RIBOSYLATION FACTOR-RELATED"/>
    <property type="match status" value="1"/>
</dbReference>
<evidence type="ECO:0000313" key="18">
    <source>
        <dbReference type="EMBL" id="CCF75933.1"/>
    </source>
</evidence>
<reference evidence="18 19" key="1">
    <citation type="journal article" date="2012" name="Nucleic Acids Res.">
        <title>Sequencing of the smallest Apicomplexan genome from the human pathogen Babesia microti.</title>
        <authorList>
            <person name="Cornillot E."/>
            <person name="Hadj-Kaddour K."/>
            <person name="Dassouli A."/>
            <person name="Noel B."/>
            <person name="Ranwez V."/>
            <person name="Vacherie B."/>
            <person name="Augagneur Y."/>
            <person name="Bres V."/>
            <person name="Duclos A."/>
            <person name="Randazzo S."/>
            <person name="Carcy B."/>
            <person name="Debierre-Grockiego F."/>
            <person name="Delbecq S."/>
            <person name="Moubri-Menage K."/>
            <person name="Shams-Eldin H."/>
            <person name="Usmani-Brown S."/>
            <person name="Bringaud F."/>
            <person name="Wincker P."/>
            <person name="Vivares C.P."/>
            <person name="Schwarz R.T."/>
            <person name="Schetters T.P."/>
            <person name="Krause P.J."/>
            <person name="Gorenflot A."/>
            <person name="Berry V."/>
            <person name="Barbe V."/>
            <person name="Ben Mamoun C."/>
        </authorList>
    </citation>
    <scope>NUCLEOTIDE SEQUENCE [LARGE SCALE GENOMIC DNA]</scope>
    <source>
        <strain evidence="18 19">RI</strain>
    </source>
</reference>
<evidence type="ECO:0000256" key="7">
    <source>
        <dbReference type="ARBA" id="ARBA00022927"/>
    </source>
</evidence>
<feature type="binding site" evidence="14">
    <location>
        <begin position="126"/>
        <end position="129"/>
    </location>
    <ligand>
        <name>GTP</name>
        <dbReference type="ChEBI" id="CHEBI:37565"/>
    </ligand>
</feature>
<dbReference type="OrthoDB" id="2011769at2759"/>
<reference evidence="18 19" key="3">
    <citation type="journal article" date="2016" name="Sci. Rep.">
        <title>Genome-wide diversity and gene expression profiling of Babesia microti isolates identify polymorphic genes that mediate host-pathogen interactions.</title>
        <authorList>
            <person name="Silva J.C."/>
            <person name="Cornillot E."/>
            <person name="McCracken C."/>
            <person name="Usmani-Brown S."/>
            <person name="Dwivedi A."/>
            <person name="Ifeonu O.O."/>
            <person name="Crabtree J."/>
            <person name="Gotia H.T."/>
            <person name="Virji A.Z."/>
            <person name="Reynes C."/>
            <person name="Colinge J."/>
            <person name="Kumar V."/>
            <person name="Lawres L."/>
            <person name="Pazzi J.E."/>
            <person name="Pablo J.V."/>
            <person name="Hung C."/>
            <person name="Brancato J."/>
            <person name="Kumari P."/>
            <person name="Orvis J."/>
            <person name="Tretina K."/>
            <person name="Chibucos M."/>
            <person name="Ott S."/>
            <person name="Sadzewicz L."/>
            <person name="Sengamalay N."/>
            <person name="Shetty A.C."/>
            <person name="Su Q."/>
            <person name="Tallon L."/>
            <person name="Fraser C.M."/>
            <person name="Frutos R."/>
            <person name="Molina D.M."/>
            <person name="Krause P.J."/>
            <person name="Ben Mamoun C."/>
        </authorList>
    </citation>
    <scope>NUCLEOTIDE SEQUENCE [LARGE SCALE GENOMIC DNA]</scope>
    <source>
        <strain evidence="18 19">RI</strain>
    </source>
</reference>
<evidence type="ECO:0000256" key="13">
    <source>
        <dbReference type="ARBA" id="ARBA00061917"/>
    </source>
</evidence>
<keyword evidence="4 17" id="KW-0519">Myristate</keyword>
<gene>
    <name evidence="18" type="ORF">BmR1_04g08780</name>
</gene>
<dbReference type="SMART" id="SM00177">
    <property type="entry name" value="ARF"/>
    <property type="match status" value="1"/>
</dbReference>
<accession>I7J9L2</accession>
<dbReference type="PROSITE" id="PS51417">
    <property type="entry name" value="ARF"/>
    <property type="match status" value="1"/>
</dbReference>
<feature type="binding site" evidence="14">
    <location>
        <position position="70"/>
    </location>
    <ligand>
        <name>GTP</name>
        <dbReference type="ChEBI" id="CHEBI:37565"/>
    </ligand>
</feature>
<feature type="binding site" evidence="15">
    <location>
        <position position="31"/>
    </location>
    <ligand>
        <name>Mg(2+)</name>
        <dbReference type="ChEBI" id="CHEBI:18420"/>
    </ligand>
</feature>
<feature type="binding site" evidence="14">
    <location>
        <begin position="24"/>
        <end position="31"/>
    </location>
    <ligand>
        <name>GTP</name>
        <dbReference type="ChEBI" id="CHEBI:37565"/>
    </ligand>
</feature>
<evidence type="ECO:0000256" key="6">
    <source>
        <dbReference type="ARBA" id="ARBA00022892"/>
    </source>
</evidence>
<dbReference type="EMBL" id="LN871599">
    <property type="protein sequence ID" value="CCF75933.1"/>
    <property type="molecule type" value="Genomic_DNA"/>
</dbReference>
<dbReference type="InterPro" id="IPR024156">
    <property type="entry name" value="Small_GTPase_ARF"/>
</dbReference>
<evidence type="ECO:0000256" key="8">
    <source>
        <dbReference type="ARBA" id="ARBA00023034"/>
    </source>
</evidence>
<dbReference type="RefSeq" id="XP_012650341.1">
    <property type="nucleotide sequence ID" value="XM_012794887.1"/>
</dbReference>
<reference evidence="18 19" key="2">
    <citation type="journal article" date="2013" name="PLoS ONE">
        <title>Whole genome mapping and re-organization of the nuclear and mitochondrial genomes of Babesia microti isolates.</title>
        <authorList>
            <person name="Cornillot E."/>
            <person name="Dassouli A."/>
            <person name="Garg A."/>
            <person name="Pachikara N."/>
            <person name="Randazzo S."/>
            <person name="Depoix D."/>
            <person name="Carcy B."/>
            <person name="Delbecq S."/>
            <person name="Frutos R."/>
            <person name="Silva J.C."/>
            <person name="Sutton R."/>
            <person name="Krause P.J."/>
            <person name="Mamoun C.B."/>
        </authorList>
    </citation>
    <scope>NUCLEOTIDE SEQUENCE [LARGE SCALE GENOMIC DNA]</scope>
    <source>
        <strain evidence="18 19">RI</strain>
    </source>
</reference>
<keyword evidence="10 17" id="KW-0449">Lipoprotein</keyword>
<comment type="subunit">
    <text evidence="13">May interact with GTPase RAB5b.</text>
</comment>
<evidence type="ECO:0000256" key="16">
    <source>
        <dbReference type="RuleBase" id="RU003925"/>
    </source>
</evidence>
<dbReference type="VEuPathDB" id="PiroplasmaDB:BmR1_04g08780"/>
<dbReference type="FunFam" id="3.40.50.300:FF:000024">
    <property type="entry name" value="ADP-ribosylation factor 1"/>
    <property type="match status" value="1"/>
</dbReference>
<evidence type="ECO:0000313" key="19">
    <source>
        <dbReference type="Proteomes" id="UP000002899"/>
    </source>
</evidence>
<name>I7J9L2_BABMR</name>
<dbReference type="Pfam" id="PF00025">
    <property type="entry name" value="Arf"/>
    <property type="match status" value="1"/>
</dbReference>
<keyword evidence="3 17" id="KW-0813">Transport</keyword>
<evidence type="ECO:0000256" key="12">
    <source>
        <dbReference type="ARBA" id="ARBA00058055"/>
    </source>
</evidence>
<evidence type="ECO:0000256" key="1">
    <source>
        <dbReference type="ARBA" id="ARBA00004444"/>
    </source>
</evidence>
<evidence type="ECO:0000256" key="15">
    <source>
        <dbReference type="PIRSR" id="PIRSR606689-2"/>
    </source>
</evidence>
<keyword evidence="5 14" id="KW-0547">Nucleotide-binding</keyword>
<dbReference type="KEGG" id="bmic:BmR1_04g08780"/>
<comment type="similarity">
    <text evidence="2 16">Belongs to the small GTPase superfamily. Arf family.</text>
</comment>
<evidence type="ECO:0000256" key="17">
    <source>
        <dbReference type="RuleBase" id="RU369003"/>
    </source>
</evidence>
<comment type="subcellular location">
    <subcellularLocation>
        <location evidence="1">Golgi apparatus membrane</location>
        <topology evidence="1">Lipid-anchor</topology>
        <orientation evidence="1">Cytoplasmic side</orientation>
    </subcellularLocation>
</comment>
<keyword evidence="15" id="KW-0460">Magnesium</keyword>
<evidence type="ECO:0000256" key="3">
    <source>
        <dbReference type="ARBA" id="ARBA00022448"/>
    </source>
</evidence>
<dbReference type="Proteomes" id="UP000002899">
    <property type="component" value="Chromosome IV"/>
</dbReference>
<evidence type="ECO:0000256" key="10">
    <source>
        <dbReference type="ARBA" id="ARBA00023288"/>
    </source>
</evidence>
<keyword evidence="9 14" id="KW-0342">GTP-binding</keyword>
<evidence type="ECO:0000256" key="9">
    <source>
        <dbReference type="ARBA" id="ARBA00023134"/>
    </source>
</evidence>
<dbReference type="GO" id="GO:0003925">
    <property type="term" value="F:G protein activity"/>
    <property type="evidence" value="ECO:0007669"/>
    <property type="project" value="UniProtKB-EC"/>
</dbReference>
<dbReference type="InterPro" id="IPR005225">
    <property type="entry name" value="Small_GTP-bd"/>
</dbReference>
<evidence type="ECO:0000256" key="11">
    <source>
        <dbReference type="ARBA" id="ARBA00048098"/>
    </source>
</evidence>
<dbReference type="InterPro" id="IPR045872">
    <property type="entry name" value="Arf1-5-like"/>
</dbReference>
<proteinExistence type="inferred from homology"/>
<dbReference type="InterPro" id="IPR006689">
    <property type="entry name" value="Small_GTPase_ARF/SAR"/>
</dbReference>
<keyword evidence="19" id="KW-1185">Reference proteome</keyword>
<dbReference type="PRINTS" id="PR00328">
    <property type="entry name" value="SAR1GTPBP"/>
</dbReference>
<keyword evidence="15" id="KW-0479">Metal-binding</keyword>
<keyword evidence="8 17" id="KW-0333">Golgi apparatus</keyword>
<keyword evidence="7 17" id="KW-0653">Protein transport</keyword>